<gene>
    <name evidence="1" type="ORF">H8F21_14265</name>
</gene>
<name>A0ABS2BYN2_9PSED</name>
<protein>
    <submittedName>
        <fullName evidence="1">Uncharacterized protein</fullName>
    </submittedName>
</protein>
<organism evidence="1 2">
    <name type="scientific">Pseudomonas arcuscaelestis</name>
    <dbReference type="NCBI Taxonomy" id="2710591"/>
    <lineage>
        <taxon>Bacteria</taxon>
        <taxon>Pseudomonadati</taxon>
        <taxon>Pseudomonadota</taxon>
        <taxon>Gammaproteobacteria</taxon>
        <taxon>Pseudomonadales</taxon>
        <taxon>Pseudomonadaceae</taxon>
        <taxon>Pseudomonas</taxon>
    </lineage>
</organism>
<keyword evidence="2" id="KW-1185">Reference proteome</keyword>
<sequence>MTMTARQLLTTWIEQEAPIETVNNLVAGADTAERVICDAARRAYELIWSWSAPRYIGSAGTAQDRFFERCGGRALERRIQRAKWLAVRLCG</sequence>
<dbReference type="RefSeq" id="WP_203584666.1">
    <property type="nucleotide sequence ID" value="NZ_JACOPV010000008.1"/>
</dbReference>
<proteinExistence type="predicted"/>
<evidence type="ECO:0000313" key="1">
    <source>
        <dbReference type="EMBL" id="MBM5458728.1"/>
    </source>
</evidence>
<dbReference type="Proteomes" id="UP000745663">
    <property type="component" value="Unassembled WGS sequence"/>
</dbReference>
<dbReference type="EMBL" id="JACOPV010000008">
    <property type="protein sequence ID" value="MBM5458728.1"/>
    <property type="molecule type" value="Genomic_DNA"/>
</dbReference>
<evidence type="ECO:0000313" key="2">
    <source>
        <dbReference type="Proteomes" id="UP000745663"/>
    </source>
</evidence>
<reference evidence="1 2" key="1">
    <citation type="submission" date="2020-08" db="EMBL/GenBank/DDBJ databases">
        <title>Description of novel Pseudomonas species.</title>
        <authorList>
            <person name="Duman M."/>
            <person name="Mulet M."/>
            <person name="Altun S."/>
            <person name="Saticioglu I.B."/>
            <person name="Lalucat J."/>
            <person name="Garcia-Valdes E."/>
        </authorList>
    </citation>
    <scope>NUCLEOTIDE SEQUENCE [LARGE SCALE GENOMIC DNA]</scope>
    <source>
        <strain evidence="1 2">P66</strain>
    </source>
</reference>
<accession>A0ABS2BYN2</accession>
<comment type="caution">
    <text evidence="1">The sequence shown here is derived from an EMBL/GenBank/DDBJ whole genome shotgun (WGS) entry which is preliminary data.</text>
</comment>